<dbReference type="EMBL" id="JBHSAT010000002">
    <property type="protein sequence ID" value="MFC3875807.1"/>
    <property type="molecule type" value="Genomic_DNA"/>
</dbReference>
<feature type="coiled-coil region" evidence="1">
    <location>
        <begin position="79"/>
        <end position="106"/>
    </location>
</feature>
<keyword evidence="2" id="KW-0812">Transmembrane</keyword>
<keyword evidence="1" id="KW-0175">Coiled coil</keyword>
<organism evidence="4 5">
    <name type="scientific">Winogradskyella maritima</name>
    <dbReference type="NCBI Taxonomy" id="1517766"/>
    <lineage>
        <taxon>Bacteria</taxon>
        <taxon>Pseudomonadati</taxon>
        <taxon>Bacteroidota</taxon>
        <taxon>Flavobacteriia</taxon>
        <taxon>Flavobacteriales</taxon>
        <taxon>Flavobacteriaceae</taxon>
        <taxon>Winogradskyella</taxon>
    </lineage>
</organism>
<feature type="signal peptide" evidence="3">
    <location>
        <begin position="1"/>
        <end position="21"/>
    </location>
</feature>
<evidence type="ECO:0000256" key="3">
    <source>
        <dbReference type="SAM" id="SignalP"/>
    </source>
</evidence>
<dbReference type="InterPro" id="IPR008780">
    <property type="entry name" value="Plasmodium_Vir"/>
</dbReference>
<comment type="caution">
    <text evidence="4">The sequence shown here is derived from an EMBL/GenBank/DDBJ whole genome shotgun (WGS) entry which is preliminary data.</text>
</comment>
<dbReference type="Proteomes" id="UP001595812">
    <property type="component" value="Unassembled WGS sequence"/>
</dbReference>
<evidence type="ECO:0000256" key="1">
    <source>
        <dbReference type="SAM" id="Coils"/>
    </source>
</evidence>
<dbReference type="Pfam" id="PF05795">
    <property type="entry name" value="Plasmodium_Vir"/>
    <property type="match status" value="1"/>
</dbReference>
<feature type="transmembrane region" description="Helical" evidence="2">
    <location>
        <begin position="138"/>
        <end position="156"/>
    </location>
</feature>
<reference evidence="5" key="1">
    <citation type="journal article" date="2019" name="Int. J. Syst. Evol. Microbiol.">
        <title>The Global Catalogue of Microorganisms (GCM) 10K type strain sequencing project: providing services to taxonomists for standard genome sequencing and annotation.</title>
        <authorList>
            <consortium name="The Broad Institute Genomics Platform"/>
            <consortium name="The Broad Institute Genome Sequencing Center for Infectious Disease"/>
            <person name="Wu L."/>
            <person name="Ma J."/>
        </authorList>
    </citation>
    <scope>NUCLEOTIDE SEQUENCE [LARGE SCALE GENOMIC DNA]</scope>
    <source>
        <strain evidence="5">CECT 8979</strain>
    </source>
</reference>
<keyword evidence="5" id="KW-1185">Reference proteome</keyword>
<keyword evidence="3" id="KW-0732">Signal</keyword>
<keyword evidence="2" id="KW-1133">Transmembrane helix</keyword>
<proteinExistence type="predicted"/>
<feature type="chain" id="PRO_5047185005" evidence="3">
    <location>
        <begin position="22"/>
        <end position="206"/>
    </location>
</feature>
<dbReference type="RefSeq" id="WP_386096135.1">
    <property type="nucleotide sequence ID" value="NZ_JBHSAT010000002.1"/>
</dbReference>
<protein>
    <submittedName>
        <fullName evidence="4">tRNA (Guanine-N1)-methyltransferase</fullName>
    </submittedName>
</protein>
<gene>
    <name evidence="4" type="ORF">ACFOSX_01060</name>
</gene>
<evidence type="ECO:0000313" key="5">
    <source>
        <dbReference type="Proteomes" id="UP001595812"/>
    </source>
</evidence>
<evidence type="ECO:0000313" key="4">
    <source>
        <dbReference type="EMBL" id="MFC3875807.1"/>
    </source>
</evidence>
<accession>A0ABV8ACG4</accession>
<keyword evidence="2" id="KW-0472">Membrane</keyword>
<name>A0ABV8ACG4_9FLAO</name>
<sequence length="206" mass="23472">MKNTALALFALLFLTFNFGIAQEQETETEQLSLNEGTLDSQFEYILKKSGNFRGTNGSMYEAVKQSDILKVRANVADSLKKSYSRIDELEANVSNQAEEITTLKSNLGSTQSTLDETNLEKDSMSLFGLQMSKTSYNILMWSIAGGLLALLLFFMYKFKNSNSSTQDAKRKLAEVEHEFDEHRRVALEREQKVRRQLQDELNKQKS</sequence>
<evidence type="ECO:0000256" key="2">
    <source>
        <dbReference type="SAM" id="Phobius"/>
    </source>
</evidence>